<comment type="function">
    <text evidence="1 11">Catalyzes the reversible adenylation of nicotinate mononucleotide (NaMN) to nicotinic acid adenine dinucleotide (NaAD).</text>
</comment>
<dbReference type="CDD" id="cd02165">
    <property type="entry name" value="NMNAT"/>
    <property type="match status" value="1"/>
</dbReference>
<name>A0AAT9G4J0_9ENTR</name>
<comment type="pathway">
    <text evidence="2 11">Cofactor biosynthesis; NAD(+) biosynthesis; deamido-NAD(+) from nicotinate D-ribonucleotide: step 1/1.</text>
</comment>
<evidence type="ECO:0000256" key="5">
    <source>
        <dbReference type="ARBA" id="ARBA00022679"/>
    </source>
</evidence>
<dbReference type="Pfam" id="PF01467">
    <property type="entry name" value="CTP_transf_like"/>
    <property type="match status" value="1"/>
</dbReference>
<evidence type="ECO:0000256" key="9">
    <source>
        <dbReference type="ARBA" id="ARBA00023027"/>
    </source>
</evidence>
<evidence type="ECO:0000256" key="6">
    <source>
        <dbReference type="ARBA" id="ARBA00022695"/>
    </source>
</evidence>
<dbReference type="GO" id="GO:0004515">
    <property type="term" value="F:nicotinate-nucleotide adenylyltransferase activity"/>
    <property type="evidence" value="ECO:0007669"/>
    <property type="project" value="UniProtKB-UniRule"/>
</dbReference>
<keyword evidence="6 11" id="KW-0548">Nucleotidyltransferase</keyword>
<evidence type="ECO:0000256" key="3">
    <source>
        <dbReference type="ARBA" id="ARBA00009014"/>
    </source>
</evidence>
<evidence type="ECO:0000313" key="13">
    <source>
        <dbReference type="EMBL" id="BET44619.1"/>
    </source>
</evidence>
<feature type="domain" description="Cytidyltransferase-like" evidence="12">
    <location>
        <begin position="16"/>
        <end position="195"/>
    </location>
</feature>
<gene>
    <name evidence="11 13" type="primary">nadD</name>
    <name evidence="13" type="ORF">ACHINZ_2910</name>
</gene>
<reference evidence="13" key="2">
    <citation type="submission" date="2023-10" db="EMBL/GenBank/DDBJ databases">
        <authorList>
            <person name="Koga R."/>
            <person name="Fukatsu T."/>
        </authorList>
    </citation>
    <scope>NUCLEOTIDE SEQUENCE</scope>
    <source>
        <strain evidence="13">Kw-01</strain>
    </source>
</reference>
<comment type="similarity">
    <text evidence="3 11">Belongs to the NadD family.</text>
</comment>
<evidence type="ECO:0000256" key="7">
    <source>
        <dbReference type="ARBA" id="ARBA00022741"/>
    </source>
</evidence>
<dbReference type="NCBIfam" id="TIGR00125">
    <property type="entry name" value="cyt_tran_rel"/>
    <property type="match status" value="1"/>
</dbReference>
<reference evidence="13" key="1">
    <citation type="journal article" date="2023" name="Front. Microbiol.">
        <title>Genome analysis of Candidatus Aschnera chinzeii, the bacterial endosymbiont of the blood-sucking bat fly Penicillidia jenynsii (Insecta: Diptera: Nycteribiidae).</title>
        <authorList>
            <person name="Koga R."/>
            <person name="Moriyama M."/>
            <person name="Nozaki T."/>
            <person name="Fukatsu T."/>
        </authorList>
    </citation>
    <scope>NUCLEOTIDE SEQUENCE</scope>
    <source>
        <strain evidence="13">Kw-01</strain>
    </source>
</reference>
<dbReference type="PANTHER" id="PTHR39321">
    <property type="entry name" value="NICOTINATE-NUCLEOTIDE ADENYLYLTRANSFERASE-RELATED"/>
    <property type="match status" value="1"/>
</dbReference>
<proteinExistence type="inferred from homology"/>
<keyword evidence="4 11" id="KW-0662">Pyridine nucleotide biosynthesis</keyword>
<comment type="catalytic activity">
    <reaction evidence="10 11">
        <text>nicotinate beta-D-ribonucleotide + ATP + H(+) = deamido-NAD(+) + diphosphate</text>
        <dbReference type="Rhea" id="RHEA:22860"/>
        <dbReference type="ChEBI" id="CHEBI:15378"/>
        <dbReference type="ChEBI" id="CHEBI:30616"/>
        <dbReference type="ChEBI" id="CHEBI:33019"/>
        <dbReference type="ChEBI" id="CHEBI:57502"/>
        <dbReference type="ChEBI" id="CHEBI:58437"/>
        <dbReference type="EC" id="2.7.7.18"/>
    </reaction>
</comment>
<evidence type="ECO:0000256" key="10">
    <source>
        <dbReference type="ARBA" id="ARBA00048721"/>
    </source>
</evidence>
<dbReference type="SUPFAM" id="SSF52374">
    <property type="entry name" value="Nucleotidylyl transferase"/>
    <property type="match status" value="1"/>
</dbReference>
<evidence type="ECO:0000256" key="2">
    <source>
        <dbReference type="ARBA" id="ARBA00005019"/>
    </source>
</evidence>
<dbReference type="AlphaFoldDB" id="A0AAT9G4J0"/>
<dbReference type="Gene3D" id="3.40.50.620">
    <property type="entry name" value="HUPs"/>
    <property type="match status" value="1"/>
</dbReference>
<dbReference type="InterPro" id="IPR005248">
    <property type="entry name" value="NadD/NMNAT"/>
</dbReference>
<evidence type="ECO:0000256" key="8">
    <source>
        <dbReference type="ARBA" id="ARBA00022840"/>
    </source>
</evidence>
<evidence type="ECO:0000259" key="12">
    <source>
        <dbReference type="Pfam" id="PF01467"/>
    </source>
</evidence>
<dbReference type="EMBL" id="AP028961">
    <property type="protein sequence ID" value="BET44619.1"/>
    <property type="molecule type" value="Genomic_DNA"/>
</dbReference>
<organism evidence="13">
    <name type="scientific">Candidatus Aschnera chinzeii</name>
    <dbReference type="NCBI Taxonomy" id="1485666"/>
    <lineage>
        <taxon>Bacteria</taxon>
        <taxon>Pseudomonadati</taxon>
        <taxon>Pseudomonadota</taxon>
        <taxon>Gammaproteobacteria</taxon>
        <taxon>Enterobacterales</taxon>
        <taxon>Enterobacteriaceae</taxon>
        <taxon>Candidatus Aschnera</taxon>
    </lineage>
</organism>
<evidence type="ECO:0000256" key="4">
    <source>
        <dbReference type="ARBA" id="ARBA00022642"/>
    </source>
</evidence>
<evidence type="ECO:0000256" key="11">
    <source>
        <dbReference type="HAMAP-Rule" id="MF_00244"/>
    </source>
</evidence>
<dbReference type="InterPro" id="IPR004821">
    <property type="entry name" value="Cyt_trans-like"/>
</dbReference>
<dbReference type="GO" id="GO:0009435">
    <property type="term" value="P:NAD+ biosynthetic process"/>
    <property type="evidence" value="ECO:0007669"/>
    <property type="project" value="UniProtKB-UniRule"/>
</dbReference>
<sequence>MNYFSKNNQNLKITAIFGGTFDPIHYGHLIPIERLAIQIGLKNIILIPNNQPTYRIPPKTNIMQRLHMINLAIQNHPLFTIDTREIKHKTFTNTIETLKSFRKEIGWNNSLIYIIGQDSLLSLYTWYKWSKILNFCHLIVCARPGYMNIRKHFVINNWINDHIIYNHNILHKTAYGYIYFSHTPLLNISSTIIRNYKLNNYNFTSIMPSNVLKYIYKYNIY</sequence>
<dbReference type="NCBIfam" id="TIGR00482">
    <property type="entry name" value="nicotinate (nicotinamide) nucleotide adenylyltransferase"/>
    <property type="match status" value="1"/>
</dbReference>
<dbReference type="PANTHER" id="PTHR39321:SF3">
    <property type="entry name" value="PHOSPHOPANTETHEINE ADENYLYLTRANSFERASE"/>
    <property type="match status" value="1"/>
</dbReference>
<keyword evidence="9 11" id="KW-0520">NAD</keyword>
<dbReference type="NCBIfam" id="NF000839">
    <property type="entry name" value="PRK00071.1-1"/>
    <property type="match status" value="1"/>
</dbReference>
<dbReference type="InterPro" id="IPR014729">
    <property type="entry name" value="Rossmann-like_a/b/a_fold"/>
</dbReference>
<protein>
    <recommendedName>
        <fullName evidence="11">Probable nicotinate-nucleotide adenylyltransferase</fullName>
        <ecNumber evidence="11">2.7.7.18</ecNumber>
    </recommendedName>
    <alternativeName>
        <fullName evidence="11">Deamido-NAD(+) diphosphorylase</fullName>
    </alternativeName>
    <alternativeName>
        <fullName evidence="11">Deamido-NAD(+) pyrophosphorylase</fullName>
    </alternativeName>
    <alternativeName>
        <fullName evidence="11">Nicotinate mononucleotide adenylyltransferase</fullName>
        <shortName evidence="11">NaMN adenylyltransferase</shortName>
    </alternativeName>
</protein>
<dbReference type="GO" id="GO:0005524">
    <property type="term" value="F:ATP binding"/>
    <property type="evidence" value="ECO:0007669"/>
    <property type="project" value="UniProtKB-KW"/>
</dbReference>
<accession>A0AAT9G4J0</accession>
<keyword evidence="5 11" id="KW-0808">Transferase</keyword>
<dbReference type="EC" id="2.7.7.18" evidence="11"/>
<keyword evidence="7 11" id="KW-0547">Nucleotide-binding</keyword>
<keyword evidence="8 11" id="KW-0067">ATP-binding</keyword>
<dbReference type="HAMAP" id="MF_00244">
    <property type="entry name" value="NaMN_adenylyltr"/>
    <property type="match status" value="1"/>
</dbReference>
<evidence type="ECO:0000256" key="1">
    <source>
        <dbReference type="ARBA" id="ARBA00002324"/>
    </source>
</evidence>